<gene>
    <name evidence="1" type="ORF">KHX13_03580</name>
</gene>
<proteinExistence type="predicted"/>
<evidence type="ECO:0000313" key="1">
    <source>
        <dbReference type="EMBL" id="MBS5519404.1"/>
    </source>
</evidence>
<reference evidence="1" key="1">
    <citation type="submission" date="2021-02" db="EMBL/GenBank/DDBJ databases">
        <title>Infant gut strain persistence is associated with maternal origin, phylogeny, and functional potential including surface adhesion and iron acquisition.</title>
        <authorList>
            <person name="Lou Y.C."/>
        </authorList>
    </citation>
    <scope>NUCLEOTIDE SEQUENCE</scope>
    <source>
        <strain evidence="1">L3_106_000M1_dasL3_106_000M1_concoct_15</strain>
    </source>
</reference>
<organism evidence="1 2">
    <name type="scientific">Acidaminococcus intestini</name>
    <dbReference type="NCBI Taxonomy" id="187327"/>
    <lineage>
        <taxon>Bacteria</taxon>
        <taxon>Bacillati</taxon>
        <taxon>Bacillota</taxon>
        <taxon>Negativicutes</taxon>
        <taxon>Acidaminococcales</taxon>
        <taxon>Acidaminococcaceae</taxon>
        <taxon>Acidaminococcus</taxon>
    </lineage>
</organism>
<name>A0A943EK20_9FIRM</name>
<accession>A0A943EK20</accession>
<dbReference type="AlphaFoldDB" id="A0A943EK20"/>
<dbReference type="Proteomes" id="UP000754226">
    <property type="component" value="Unassembled WGS sequence"/>
</dbReference>
<comment type="caution">
    <text evidence="1">The sequence shown here is derived from an EMBL/GenBank/DDBJ whole genome shotgun (WGS) entry which is preliminary data.</text>
</comment>
<evidence type="ECO:0000313" key="2">
    <source>
        <dbReference type="Proteomes" id="UP000754226"/>
    </source>
</evidence>
<dbReference type="EMBL" id="JAGZCZ010000004">
    <property type="protein sequence ID" value="MBS5519404.1"/>
    <property type="molecule type" value="Genomic_DNA"/>
</dbReference>
<protein>
    <submittedName>
        <fullName evidence="1">Uncharacterized protein</fullName>
    </submittedName>
</protein>
<sequence>MDGRSFQGVGALGKQFFHCGNTVGRTEIYACGECVSHRGFFQVSGAVLVEAGSTRLY</sequence>